<dbReference type="InterPro" id="IPR018485">
    <property type="entry name" value="FGGY_C"/>
</dbReference>
<dbReference type="InterPro" id="IPR000577">
    <property type="entry name" value="Carb_kinase_FGGY"/>
</dbReference>
<evidence type="ECO:0000256" key="1">
    <source>
        <dbReference type="ARBA" id="ARBA00009156"/>
    </source>
</evidence>
<dbReference type="InterPro" id="IPR050406">
    <property type="entry name" value="FGGY_Carb_Kinase"/>
</dbReference>
<feature type="region of interest" description="Disordered" evidence="4">
    <location>
        <begin position="444"/>
        <end position="470"/>
    </location>
</feature>
<reference evidence="8" key="1">
    <citation type="journal article" date="2019" name="Int. J. Syst. Evol. Microbiol.">
        <title>The Global Catalogue of Microorganisms (GCM) 10K type strain sequencing project: providing services to taxonomists for standard genome sequencing and annotation.</title>
        <authorList>
            <consortium name="The Broad Institute Genomics Platform"/>
            <consortium name="The Broad Institute Genome Sequencing Center for Infectious Disease"/>
            <person name="Wu L."/>
            <person name="Ma J."/>
        </authorList>
    </citation>
    <scope>NUCLEOTIDE SEQUENCE [LARGE SCALE GENOMIC DNA]</scope>
    <source>
        <strain evidence="8">JCM 31037</strain>
    </source>
</reference>
<evidence type="ECO:0000256" key="3">
    <source>
        <dbReference type="ARBA" id="ARBA00022777"/>
    </source>
</evidence>
<dbReference type="GO" id="GO:0016301">
    <property type="term" value="F:kinase activity"/>
    <property type="evidence" value="ECO:0007669"/>
    <property type="project" value="UniProtKB-KW"/>
</dbReference>
<dbReference type="PANTHER" id="PTHR43095:SF2">
    <property type="entry name" value="GLUCONOKINASE"/>
    <property type="match status" value="1"/>
</dbReference>
<keyword evidence="2" id="KW-0808">Transferase</keyword>
<accession>A0ABW3YHP5</accession>
<evidence type="ECO:0000256" key="4">
    <source>
        <dbReference type="SAM" id="MobiDB-lite"/>
    </source>
</evidence>
<dbReference type="PANTHER" id="PTHR43095">
    <property type="entry name" value="SUGAR KINASE"/>
    <property type="match status" value="1"/>
</dbReference>
<gene>
    <name evidence="7" type="ORF">ACFQ4H_19600</name>
</gene>
<dbReference type="Gene3D" id="3.30.420.40">
    <property type="match status" value="2"/>
</dbReference>
<dbReference type="InterPro" id="IPR043129">
    <property type="entry name" value="ATPase_NBD"/>
</dbReference>
<name>A0ABW3YHP5_9ACTN</name>
<comment type="similarity">
    <text evidence="1">Belongs to the FGGY kinase family.</text>
</comment>
<evidence type="ECO:0000259" key="6">
    <source>
        <dbReference type="Pfam" id="PF02782"/>
    </source>
</evidence>
<comment type="caution">
    <text evidence="7">The sequence shown here is derived from an EMBL/GenBank/DDBJ whole genome shotgun (WGS) entry which is preliminary data.</text>
</comment>
<feature type="domain" description="Carbohydrate kinase FGGY C-terminal" evidence="6">
    <location>
        <begin position="251"/>
        <end position="436"/>
    </location>
</feature>
<evidence type="ECO:0000313" key="8">
    <source>
        <dbReference type="Proteomes" id="UP001597260"/>
    </source>
</evidence>
<dbReference type="EMBL" id="JBHTMP010000030">
    <property type="protein sequence ID" value="MFD1323295.1"/>
    <property type="molecule type" value="Genomic_DNA"/>
</dbReference>
<organism evidence="7 8">
    <name type="scientific">Micromonospora sonneratiae</name>
    <dbReference type="NCBI Taxonomy" id="1184706"/>
    <lineage>
        <taxon>Bacteria</taxon>
        <taxon>Bacillati</taxon>
        <taxon>Actinomycetota</taxon>
        <taxon>Actinomycetes</taxon>
        <taxon>Micromonosporales</taxon>
        <taxon>Micromonosporaceae</taxon>
        <taxon>Micromonospora</taxon>
    </lineage>
</organism>
<proteinExistence type="inferred from homology"/>
<dbReference type="Pfam" id="PF00370">
    <property type="entry name" value="FGGY_N"/>
    <property type="match status" value="1"/>
</dbReference>
<feature type="domain" description="Carbohydrate kinase FGGY N-terminal" evidence="5">
    <location>
        <begin position="3"/>
        <end position="220"/>
    </location>
</feature>
<dbReference type="RefSeq" id="WP_377572446.1">
    <property type="nucleotide sequence ID" value="NZ_JBHTMP010000030.1"/>
</dbReference>
<evidence type="ECO:0000256" key="2">
    <source>
        <dbReference type="ARBA" id="ARBA00022679"/>
    </source>
</evidence>
<dbReference type="PIRSF" id="PIRSF000538">
    <property type="entry name" value="GlpK"/>
    <property type="match status" value="1"/>
</dbReference>
<keyword evidence="3 7" id="KW-0418">Kinase</keyword>
<protein>
    <submittedName>
        <fullName evidence="7">FGGY family carbohydrate kinase</fullName>
    </submittedName>
</protein>
<dbReference type="Pfam" id="PF02782">
    <property type="entry name" value="FGGY_C"/>
    <property type="match status" value="1"/>
</dbReference>
<evidence type="ECO:0000313" key="7">
    <source>
        <dbReference type="EMBL" id="MFD1323295.1"/>
    </source>
</evidence>
<dbReference type="Proteomes" id="UP001597260">
    <property type="component" value="Unassembled WGS sequence"/>
</dbReference>
<sequence length="470" mass="49011">MNILALDLGTSSVRGLVLDADAVPRPGALARRRVTVLATAEGAATLDGPGYLTALIECLDELAAAGHLDDVGLVATAAQWHSVVPLGAGGAPLGPVLTWLDTRPEPLPGATGPADPVTFHQRTGTWWHRFYWSVRLPWLRARSGGVSARFAGLVEYVFSRLLDEAPMSVSQASGTGLLDIRTLEWDAEACELAGVRPGELLPLAPQGWTGRLRPDLARRWPALRAATWAPPIGDGAASNVGAGCVDPSRAAVTVGTSAAVRLAQRIPAGEPLPPLPDRLWRYRVDRDYVVTGTAYSAGGNLFAWANRELRLPQGPALDAALAARVPGSGTPADVRLGGDRPPGLAPAGCGQFTGVSFGTTAVDLLAGLMSALSYQVAADLAHIESTVEHPVEVVLGGGAIAASSWWRRTFAVALAPREVQHVPNPEIGATGAALVAIGRIDATAGPDPIGRTDDQELEATTEEPPPQYPA</sequence>
<dbReference type="SUPFAM" id="SSF53067">
    <property type="entry name" value="Actin-like ATPase domain"/>
    <property type="match status" value="2"/>
</dbReference>
<evidence type="ECO:0000259" key="5">
    <source>
        <dbReference type="Pfam" id="PF00370"/>
    </source>
</evidence>
<keyword evidence="8" id="KW-1185">Reference proteome</keyword>
<dbReference type="InterPro" id="IPR018484">
    <property type="entry name" value="FGGY_N"/>
</dbReference>